<accession>A0A8J2U9K1</accession>
<reference evidence="2" key="1">
    <citation type="journal article" date="2014" name="Int. J. Syst. Evol. Microbiol.">
        <title>Complete genome sequence of Corynebacterium casei LMG S-19264T (=DSM 44701T), isolated from a smear-ripened cheese.</title>
        <authorList>
            <consortium name="US DOE Joint Genome Institute (JGI-PGF)"/>
            <person name="Walter F."/>
            <person name="Albersmeier A."/>
            <person name="Kalinowski J."/>
            <person name="Ruckert C."/>
        </authorList>
    </citation>
    <scope>NUCLEOTIDE SEQUENCE</scope>
    <source>
        <strain evidence="2">CGMCC 1.15448</strain>
    </source>
</reference>
<name>A0A8J2U9K1_9BACT</name>
<protein>
    <recommendedName>
        <fullName evidence="1">Pvc16 N-terminal domain-containing protein</fullName>
    </recommendedName>
</protein>
<comment type="caution">
    <text evidence="2">The sequence shown here is derived from an EMBL/GenBank/DDBJ whole genome shotgun (WGS) entry which is preliminary data.</text>
</comment>
<dbReference type="InterPro" id="IPR025351">
    <property type="entry name" value="Pvc16_N"/>
</dbReference>
<sequence>MSSALAIASVTQVLRDLLNTGMLDRDVSGTTGENVTVTCLPPDRIDTSASGEQSQLNLFMYMVTPNQGWRNQNMPSLNQQGNGMLTNPYLALDLHYLLSAYSPNELHPEILLGYGMQLLFETPVLPRDAIRNSLTLSTGFSPGTLPANLRSLATSGLADQVEMIKIVPEALNTEEISKLWTAFQANYRPTTAYKVTVVLIQAENSTNVALPVRERKLYVQPFNHPVINSIQSQAAPGQPLSSNQKILTGYRLFLNGDQLKGDIVEADIDGDMIVPDIITPSQVSFILPADLPAGVHTITVDQLKAMGTPPTDRSLFRSNAVAFTLSPFIVDPFGSPVTITNKVDNSDGTVSATLSLSLNPDVLPTQTIMLLLNQYFPGSAGNVAPNNYSFPAQPVEPTSPPGPVAQVQAQVNRVIAGTYLVRVQVDGAESPVYSDATGKFYAPTVVLT</sequence>
<proteinExistence type="predicted"/>
<dbReference type="Pfam" id="PF14065">
    <property type="entry name" value="Pvc16_N"/>
    <property type="match status" value="1"/>
</dbReference>
<evidence type="ECO:0000313" key="2">
    <source>
        <dbReference type="EMBL" id="GGA88696.1"/>
    </source>
</evidence>
<dbReference type="RefSeq" id="WP_188929128.1">
    <property type="nucleotide sequence ID" value="NZ_BMJC01000001.1"/>
</dbReference>
<evidence type="ECO:0000259" key="1">
    <source>
        <dbReference type="Pfam" id="PF14065"/>
    </source>
</evidence>
<keyword evidence="3" id="KW-1185">Reference proteome</keyword>
<dbReference type="AlphaFoldDB" id="A0A8J2U9K1"/>
<organism evidence="2 3">
    <name type="scientific">Puia dinghuensis</name>
    <dbReference type="NCBI Taxonomy" id="1792502"/>
    <lineage>
        <taxon>Bacteria</taxon>
        <taxon>Pseudomonadati</taxon>
        <taxon>Bacteroidota</taxon>
        <taxon>Chitinophagia</taxon>
        <taxon>Chitinophagales</taxon>
        <taxon>Chitinophagaceae</taxon>
        <taxon>Puia</taxon>
    </lineage>
</organism>
<dbReference type="Proteomes" id="UP000607559">
    <property type="component" value="Unassembled WGS sequence"/>
</dbReference>
<reference evidence="2" key="2">
    <citation type="submission" date="2020-09" db="EMBL/GenBank/DDBJ databases">
        <authorList>
            <person name="Sun Q."/>
            <person name="Zhou Y."/>
        </authorList>
    </citation>
    <scope>NUCLEOTIDE SEQUENCE</scope>
    <source>
        <strain evidence="2">CGMCC 1.15448</strain>
    </source>
</reference>
<dbReference type="EMBL" id="BMJC01000001">
    <property type="protein sequence ID" value="GGA88696.1"/>
    <property type="molecule type" value="Genomic_DNA"/>
</dbReference>
<feature type="domain" description="Pvc16 N-terminal" evidence="1">
    <location>
        <begin position="10"/>
        <end position="214"/>
    </location>
</feature>
<gene>
    <name evidence="2" type="ORF">GCM10011511_09910</name>
</gene>
<evidence type="ECO:0000313" key="3">
    <source>
        <dbReference type="Proteomes" id="UP000607559"/>
    </source>
</evidence>